<reference evidence="1 2" key="1">
    <citation type="journal article" date="2019" name="Int. J. Syst. Evol. Microbiol.">
        <title>The Global Catalogue of Microorganisms (GCM) 10K type strain sequencing project: providing services to taxonomists for standard genome sequencing and annotation.</title>
        <authorList>
            <consortium name="The Broad Institute Genomics Platform"/>
            <consortium name="The Broad Institute Genome Sequencing Center for Infectious Disease"/>
            <person name="Wu L."/>
            <person name="Ma J."/>
        </authorList>
    </citation>
    <scope>NUCLEOTIDE SEQUENCE [LARGE SCALE GENOMIC DNA]</scope>
    <source>
        <strain evidence="1 2">JCM 13244</strain>
    </source>
</reference>
<name>A0ABN2H9Q6_9ACTN</name>
<gene>
    <name evidence="1" type="ORF">GCM10009680_24490</name>
</gene>
<evidence type="ECO:0000313" key="1">
    <source>
        <dbReference type="EMBL" id="GAA1683973.1"/>
    </source>
</evidence>
<comment type="caution">
    <text evidence="1">The sequence shown here is derived from an EMBL/GenBank/DDBJ whole genome shotgun (WGS) entry which is preliminary data.</text>
</comment>
<proteinExistence type="predicted"/>
<protein>
    <submittedName>
        <fullName evidence="1">Uncharacterized protein</fullName>
    </submittedName>
</protein>
<accession>A0ABN2H9Q6</accession>
<sequence length="44" mass="4752">MGPPEPRAPAEIPFARIPAWVNAERIKNATEIGQLRLLRAASAA</sequence>
<organism evidence="1 2">
    <name type="scientific">Streptomyces yatensis</name>
    <dbReference type="NCBI Taxonomy" id="155177"/>
    <lineage>
        <taxon>Bacteria</taxon>
        <taxon>Bacillati</taxon>
        <taxon>Actinomycetota</taxon>
        <taxon>Actinomycetes</taxon>
        <taxon>Kitasatosporales</taxon>
        <taxon>Streptomycetaceae</taxon>
        <taxon>Streptomyces</taxon>
        <taxon>Streptomyces violaceusniger group</taxon>
    </lineage>
</organism>
<dbReference type="Proteomes" id="UP001499947">
    <property type="component" value="Unassembled WGS sequence"/>
</dbReference>
<evidence type="ECO:0000313" key="2">
    <source>
        <dbReference type="Proteomes" id="UP001499947"/>
    </source>
</evidence>
<dbReference type="EMBL" id="BAAALR010000030">
    <property type="protein sequence ID" value="GAA1683973.1"/>
    <property type="molecule type" value="Genomic_DNA"/>
</dbReference>
<keyword evidence="2" id="KW-1185">Reference proteome</keyword>